<dbReference type="Pfam" id="PF13580">
    <property type="entry name" value="SIS_2"/>
    <property type="match status" value="1"/>
</dbReference>
<evidence type="ECO:0000313" key="3">
    <source>
        <dbReference type="Proteomes" id="UP000295560"/>
    </source>
</evidence>
<dbReference type="InterPro" id="IPR046348">
    <property type="entry name" value="SIS_dom_sf"/>
</dbReference>
<evidence type="ECO:0000313" key="2">
    <source>
        <dbReference type="EMBL" id="TCK22315.1"/>
    </source>
</evidence>
<dbReference type="PANTHER" id="PTHR30390:SF6">
    <property type="entry name" value="DNAA INITIATOR-ASSOCIATING PROTEIN DIAA"/>
    <property type="match status" value="1"/>
</dbReference>
<sequence>MTAAFARRRDPVAALATDADRLAAACRAMAGRFRDGGRLLAAGRGLSAADAAHVVVEFVHPVIVGTRALPALELPDGGSADSVALFGEPGDVLLVFAPDGVDPDLTGALAAADDMLTIALTGPSPARADHVLVVPSDDPRVVREAHVTTYHVLWELVHVYLAGGVP</sequence>
<comment type="caution">
    <text evidence="2">The sequence shown here is derived from an EMBL/GenBank/DDBJ whole genome shotgun (WGS) entry which is preliminary data.</text>
</comment>
<dbReference type="EMBL" id="SMFZ01000002">
    <property type="protein sequence ID" value="TCK22315.1"/>
    <property type="molecule type" value="Genomic_DNA"/>
</dbReference>
<dbReference type="Proteomes" id="UP000295560">
    <property type="component" value="Unassembled WGS sequence"/>
</dbReference>
<dbReference type="PANTHER" id="PTHR30390">
    <property type="entry name" value="SEDOHEPTULOSE 7-PHOSPHATE ISOMERASE / DNAA INITIATOR-ASSOCIATING FACTOR FOR REPLICATION INITIATION"/>
    <property type="match status" value="1"/>
</dbReference>
<proteinExistence type="predicted"/>
<accession>A0A4R1HNW1</accession>
<dbReference type="Gene3D" id="3.40.50.10490">
    <property type="entry name" value="Glucose-6-phosphate isomerase like protein, domain 1"/>
    <property type="match status" value="1"/>
</dbReference>
<dbReference type="InterPro" id="IPR001347">
    <property type="entry name" value="SIS_dom"/>
</dbReference>
<dbReference type="InterPro" id="IPR050099">
    <property type="entry name" value="SIS_GmhA/DiaA_subfam"/>
</dbReference>
<dbReference type="GO" id="GO:0016853">
    <property type="term" value="F:isomerase activity"/>
    <property type="evidence" value="ECO:0007669"/>
    <property type="project" value="UniProtKB-KW"/>
</dbReference>
<organism evidence="2 3">
    <name type="scientific">Pseudonocardia endophytica</name>
    <dbReference type="NCBI Taxonomy" id="401976"/>
    <lineage>
        <taxon>Bacteria</taxon>
        <taxon>Bacillati</taxon>
        <taxon>Actinomycetota</taxon>
        <taxon>Actinomycetes</taxon>
        <taxon>Pseudonocardiales</taxon>
        <taxon>Pseudonocardiaceae</taxon>
        <taxon>Pseudonocardia</taxon>
    </lineage>
</organism>
<dbReference type="GO" id="GO:0097367">
    <property type="term" value="F:carbohydrate derivative binding"/>
    <property type="evidence" value="ECO:0007669"/>
    <property type="project" value="InterPro"/>
</dbReference>
<evidence type="ECO:0000259" key="1">
    <source>
        <dbReference type="PROSITE" id="PS51464"/>
    </source>
</evidence>
<dbReference type="AlphaFoldDB" id="A0A4R1HNW1"/>
<protein>
    <submittedName>
        <fullName evidence="2">D-sedoheptulose 7-phosphate isomerase</fullName>
    </submittedName>
</protein>
<gene>
    <name evidence="2" type="ORF">EV378_6316</name>
</gene>
<reference evidence="2 3" key="1">
    <citation type="submission" date="2019-03" db="EMBL/GenBank/DDBJ databases">
        <title>Sequencing the genomes of 1000 actinobacteria strains.</title>
        <authorList>
            <person name="Klenk H.-P."/>
        </authorList>
    </citation>
    <scope>NUCLEOTIDE SEQUENCE [LARGE SCALE GENOMIC DNA]</scope>
    <source>
        <strain evidence="2 3">DSM 44969</strain>
    </source>
</reference>
<keyword evidence="2" id="KW-0413">Isomerase</keyword>
<dbReference type="GO" id="GO:1901135">
    <property type="term" value="P:carbohydrate derivative metabolic process"/>
    <property type="evidence" value="ECO:0007669"/>
    <property type="project" value="InterPro"/>
</dbReference>
<dbReference type="SUPFAM" id="SSF53697">
    <property type="entry name" value="SIS domain"/>
    <property type="match status" value="1"/>
</dbReference>
<name>A0A4R1HNW1_PSEEN</name>
<dbReference type="PROSITE" id="PS51464">
    <property type="entry name" value="SIS"/>
    <property type="match status" value="1"/>
</dbReference>
<keyword evidence="3" id="KW-1185">Reference proteome</keyword>
<feature type="domain" description="SIS" evidence="1">
    <location>
        <begin position="29"/>
        <end position="166"/>
    </location>
</feature>